<evidence type="ECO:0000256" key="1">
    <source>
        <dbReference type="ARBA" id="ARBA00009995"/>
    </source>
</evidence>
<dbReference type="Proteomes" id="UP001163115">
    <property type="component" value="Chromosome"/>
</dbReference>
<evidence type="ECO:0000256" key="3">
    <source>
        <dbReference type="ARBA" id="ARBA00022679"/>
    </source>
</evidence>
<reference evidence="4" key="1">
    <citation type="submission" date="2022-11" db="EMBL/GenBank/DDBJ databases">
        <title>Lacrimispora xylanolytica sy1, complete genome.</title>
        <authorList>
            <person name="Choi S."/>
        </authorList>
    </citation>
    <scope>NUCLEOTIDE SEQUENCE</scope>
    <source>
        <strain evidence="4">Sy1</strain>
    </source>
</reference>
<evidence type="ECO:0000313" key="4">
    <source>
        <dbReference type="EMBL" id="WAJ24981.1"/>
    </source>
</evidence>
<dbReference type="Pfam" id="PF00201">
    <property type="entry name" value="UDPGT"/>
    <property type="match status" value="1"/>
</dbReference>
<comment type="similarity">
    <text evidence="1">Belongs to the UDP-glycosyltransferase family.</text>
</comment>
<dbReference type="PANTHER" id="PTHR48043">
    <property type="entry name" value="EG:EG0003.4 PROTEIN-RELATED"/>
    <property type="match status" value="1"/>
</dbReference>
<dbReference type="CDD" id="cd03784">
    <property type="entry name" value="GT1_Gtf-like"/>
    <property type="match status" value="1"/>
</dbReference>
<proteinExistence type="inferred from homology"/>
<evidence type="ECO:0000313" key="5">
    <source>
        <dbReference type="Proteomes" id="UP001163115"/>
    </source>
</evidence>
<keyword evidence="3" id="KW-0808">Transferase</keyword>
<keyword evidence="5" id="KW-1185">Reference proteome</keyword>
<dbReference type="InterPro" id="IPR006326">
    <property type="entry name" value="UDPGT_MGT-like"/>
</dbReference>
<dbReference type="Gene3D" id="3.40.50.2000">
    <property type="entry name" value="Glycogen Phosphorylase B"/>
    <property type="match status" value="2"/>
</dbReference>
<dbReference type="NCBIfam" id="TIGR01426">
    <property type="entry name" value="MGT"/>
    <property type="match status" value="1"/>
</dbReference>
<dbReference type="SUPFAM" id="SSF53756">
    <property type="entry name" value="UDP-Glycosyltransferase/glycogen phosphorylase"/>
    <property type="match status" value="1"/>
</dbReference>
<dbReference type="EMBL" id="CP113524">
    <property type="protein sequence ID" value="WAJ24981.1"/>
    <property type="molecule type" value="Genomic_DNA"/>
</dbReference>
<sequence>MSNILFVNGNLHGHVNPTLPLVEELVNRGDKVWYFGADSFRNSLSEAGAICINGGEELEEFYKGYRPTGNHPFFTILEYMIRLDEILIPMILEVWKERTFDCLICDSVLGAGQFLRGILSVPVIGSVSSFALSSLPIPDSMLERGTHPQLDEFYRRLHELCSSYQLPVPDPLSFFQNQGDLNMVYTSKAFNPGSQLLDDSYRFVSPMLREEDMGDFPIEQLQDKKVIYISLGTINNQISEFYEMCMEAFKDFDGVVVLSVGKKCQISDFTHIPANFMVRPYVPQLEVLKHASLFLTHSGLNSVKEAILSVVPMLLFPMVNDQFLVAKQVESMGCGIRMIWKEATSSIIKEKAWEVMNEPNYEKACQKLRLEFEKTGGMKQAADEIHKLLAEWKEKKDVSEE</sequence>
<keyword evidence="2" id="KW-0328">Glycosyltransferase</keyword>
<accession>A0ABY7AHM3</accession>
<evidence type="ECO:0000256" key="2">
    <source>
        <dbReference type="ARBA" id="ARBA00022676"/>
    </source>
</evidence>
<gene>
    <name evidence="4" type="ORF">OW255_05600</name>
</gene>
<dbReference type="PANTHER" id="PTHR48043:SF145">
    <property type="entry name" value="FI06409P-RELATED"/>
    <property type="match status" value="1"/>
</dbReference>
<organism evidence="4 5">
    <name type="scientific">Lacrimispora xylanolytica</name>
    <dbReference type="NCBI Taxonomy" id="29375"/>
    <lineage>
        <taxon>Bacteria</taxon>
        <taxon>Bacillati</taxon>
        <taxon>Bacillota</taxon>
        <taxon>Clostridia</taxon>
        <taxon>Lachnospirales</taxon>
        <taxon>Lachnospiraceae</taxon>
        <taxon>Lacrimispora</taxon>
    </lineage>
</organism>
<protein>
    <submittedName>
        <fullName evidence="4">Glycosyltransferase</fullName>
    </submittedName>
</protein>
<dbReference type="InterPro" id="IPR002213">
    <property type="entry name" value="UDP_glucos_trans"/>
</dbReference>
<dbReference type="RefSeq" id="WP_268115913.1">
    <property type="nucleotide sequence ID" value="NZ_CP113524.1"/>
</dbReference>
<name>A0ABY7AHM3_9FIRM</name>
<dbReference type="InterPro" id="IPR050271">
    <property type="entry name" value="UDP-glycosyltransferase"/>
</dbReference>